<dbReference type="GO" id="GO:0005886">
    <property type="term" value="C:plasma membrane"/>
    <property type="evidence" value="ECO:0007669"/>
    <property type="project" value="UniProtKB-SubCell"/>
</dbReference>
<keyword evidence="10 17" id="KW-1133">Transmembrane helix</keyword>
<comment type="similarity">
    <text evidence="2 17">Belongs to the UppP family.</text>
</comment>
<dbReference type="RefSeq" id="WP_000434784.1">
    <property type="nucleotide sequence ID" value="NZ_LJKE01000052.1"/>
</dbReference>
<comment type="caution">
    <text evidence="19">The sequence shown here is derived from an EMBL/GenBank/DDBJ whole genome shotgun (WGS) entry which is preliminary data.</text>
</comment>
<accession>A0A063CN02</accession>
<evidence type="ECO:0000313" key="18">
    <source>
        <dbReference type="EMBL" id="KZD63615.1"/>
    </source>
</evidence>
<proteinExistence type="inferred from homology"/>
<feature type="transmembrane region" description="Helical" evidence="17">
    <location>
        <begin position="252"/>
        <end position="269"/>
    </location>
</feature>
<protein>
    <recommendedName>
        <fullName evidence="4 17">Undecaprenyl-diphosphatase</fullName>
        <ecNumber evidence="3 17">3.6.1.27</ecNumber>
    </recommendedName>
    <alternativeName>
        <fullName evidence="15 17">Bacitracin resistance protein</fullName>
    </alternativeName>
    <alternativeName>
        <fullName evidence="14 17">Undecaprenyl pyrophosphate phosphatase</fullName>
    </alternativeName>
</protein>
<feature type="transmembrane region" description="Helical" evidence="17">
    <location>
        <begin position="115"/>
        <end position="137"/>
    </location>
</feature>
<dbReference type="Proteomes" id="UP000076482">
    <property type="component" value="Unassembled WGS sequence"/>
</dbReference>
<dbReference type="GO" id="GO:0071555">
    <property type="term" value="P:cell wall organization"/>
    <property type="evidence" value="ECO:0007669"/>
    <property type="project" value="UniProtKB-KW"/>
</dbReference>
<dbReference type="GO" id="GO:0050380">
    <property type="term" value="F:undecaprenyl-diphosphatase activity"/>
    <property type="evidence" value="ECO:0007669"/>
    <property type="project" value="UniProtKB-UniRule"/>
</dbReference>
<comment type="miscellaneous">
    <text evidence="17">Bacitracin is thought to be involved in the inhibition of peptidoglycan synthesis by sequestering undecaprenyl diphosphate, thereby reducing the pool of lipid carrier available.</text>
</comment>
<keyword evidence="8 17" id="KW-0133">Cell shape</keyword>
<evidence type="ECO:0000256" key="9">
    <source>
        <dbReference type="ARBA" id="ARBA00022984"/>
    </source>
</evidence>
<dbReference type="GeneID" id="92799330"/>
<evidence type="ECO:0000256" key="8">
    <source>
        <dbReference type="ARBA" id="ARBA00022960"/>
    </source>
</evidence>
<dbReference type="KEGG" id="bcef:BcrFT9_00621"/>
<feature type="transmembrane region" description="Helical" evidence="17">
    <location>
        <begin position="45"/>
        <end position="63"/>
    </location>
</feature>
<keyword evidence="13 17" id="KW-0961">Cell wall biogenesis/degradation</keyword>
<comment type="subcellular location">
    <subcellularLocation>
        <location evidence="1 17">Cell membrane</location>
        <topology evidence="1 17">Multi-pass membrane protein</topology>
    </subcellularLocation>
</comment>
<evidence type="ECO:0000256" key="16">
    <source>
        <dbReference type="ARBA" id="ARBA00047594"/>
    </source>
</evidence>
<evidence type="ECO:0000256" key="5">
    <source>
        <dbReference type="ARBA" id="ARBA00022475"/>
    </source>
</evidence>
<dbReference type="PATRIC" id="fig|1396.419.peg.2090"/>
<evidence type="ECO:0000256" key="2">
    <source>
        <dbReference type="ARBA" id="ARBA00010621"/>
    </source>
</evidence>
<dbReference type="AlphaFoldDB" id="A0A063CN02"/>
<keyword evidence="11 17" id="KW-0472">Membrane</keyword>
<evidence type="ECO:0000256" key="11">
    <source>
        <dbReference type="ARBA" id="ARBA00023136"/>
    </source>
</evidence>
<dbReference type="GO" id="GO:0046677">
    <property type="term" value="P:response to antibiotic"/>
    <property type="evidence" value="ECO:0007669"/>
    <property type="project" value="UniProtKB-UniRule"/>
</dbReference>
<feature type="transmembrane region" description="Helical" evidence="17">
    <location>
        <begin position="89"/>
        <end position="109"/>
    </location>
</feature>
<dbReference type="HAMAP" id="MF_01006">
    <property type="entry name" value="Undec_diphosphatase"/>
    <property type="match status" value="1"/>
</dbReference>
<organism evidence="19 21">
    <name type="scientific">Bacillus cereus</name>
    <dbReference type="NCBI Taxonomy" id="1396"/>
    <lineage>
        <taxon>Bacteria</taxon>
        <taxon>Bacillati</taxon>
        <taxon>Bacillota</taxon>
        <taxon>Bacilli</taxon>
        <taxon>Bacillales</taxon>
        <taxon>Bacillaceae</taxon>
        <taxon>Bacillus</taxon>
        <taxon>Bacillus cereus group</taxon>
    </lineage>
</organism>
<dbReference type="EMBL" id="LJKE01000052">
    <property type="protein sequence ID" value="KZD63615.1"/>
    <property type="molecule type" value="Genomic_DNA"/>
</dbReference>
<dbReference type="GO" id="GO:0008360">
    <property type="term" value="P:regulation of cell shape"/>
    <property type="evidence" value="ECO:0007669"/>
    <property type="project" value="UniProtKB-KW"/>
</dbReference>
<evidence type="ECO:0000256" key="1">
    <source>
        <dbReference type="ARBA" id="ARBA00004651"/>
    </source>
</evidence>
<keyword evidence="9 17" id="KW-0573">Peptidoglycan synthesis</keyword>
<evidence type="ECO:0000256" key="17">
    <source>
        <dbReference type="HAMAP-Rule" id="MF_01006"/>
    </source>
</evidence>
<keyword evidence="6 17" id="KW-0812">Transmembrane</keyword>
<dbReference type="Proteomes" id="UP000186535">
    <property type="component" value="Unassembled WGS sequence"/>
</dbReference>
<reference evidence="19 21" key="2">
    <citation type="submission" date="2016-11" db="EMBL/GenBank/DDBJ databases">
        <title>Identification of Bacillus cereus isolated from egg-white.</title>
        <authorList>
            <person name="Soni A."/>
            <person name="Oey I."/>
            <person name="Silcock P."/>
            <person name="Bremer P."/>
        </authorList>
    </citation>
    <scope>NUCLEOTIDE SEQUENCE [LARGE SCALE GENOMIC DNA]</scope>
    <source>
        <strain evidence="19 21">NZAS03</strain>
    </source>
</reference>
<sequence length="270" mass="29962">MEQFYYILKYLILGLFQGLTEPIPISSSGHLVLAQHLLGLKIEGFSFELLVNSASLLAVLLIYRNDLIRLTKNGLSYIFTRAEDAKSDFFFIIYLVIATIPAGVIGVLFKDYIDQYLKGVKMVGISLLITAVGLWIIRNLRGRKNDGDLSMKDAIIVGLAQACALIPGISRSGATIVAAMLLGMKQETALRFSFLLYIPVSLGGLLLSITDIAKDPNLDTLFVPYVVAFIATFIMTYISLKWFMNIMAKGNLKYFSFYCIIVGVLTLIFL</sequence>
<evidence type="ECO:0000256" key="13">
    <source>
        <dbReference type="ARBA" id="ARBA00023316"/>
    </source>
</evidence>
<keyword evidence="5 17" id="KW-1003">Cell membrane</keyword>
<evidence type="ECO:0000256" key="6">
    <source>
        <dbReference type="ARBA" id="ARBA00022692"/>
    </source>
</evidence>
<keyword evidence="7 17" id="KW-0378">Hydrolase</keyword>
<name>A0A063CN02_BACCE</name>
<evidence type="ECO:0000256" key="14">
    <source>
        <dbReference type="ARBA" id="ARBA00032707"/>
    </source>
</evidence>
<keyword evidence="12 17" id="KW-0046">Antibiotic resistance</keyword>
<feature type="transmembrane region" description="Helical" evidence="17">
    <location>
        <begin position="221"/>
        <end position="240"/>
    </location>
</feature>
<evidence type="ECO:0000313" key="20">
    <source>
        <dbReference type="Proteomes" id="UP000076482"/>
    </source>
</evidence>
<evidence type="ECO:0000256" key="3">
    <source>
        <dbReference type="ARBA" id="ARBA00012374"/>
    </source>
</evidence>
<evidence type="ECO:0000256" key="15">
    <source>
        <dbReference type="ARBA" id="ARBA00032932"/>
    </source>
</evidence>
<evidence type="ECO:0000256" key="7">
    <source>
        <dbReference type="ARBA" id="ARBA00022801"/>
    </source>
</evidence>
<dbReference type="GO" id="GO:0009252">
    <property type="term" value="P:peptidoglycan biosynthetic process"/>
    <property type="evidence" value="ECO:0007669"/>
    <property type="project" value="UniProtKB-KW"/>
</dbReference>
<dbReference type="PANTHER" id="PTHR30622:SF2">
    <property type="entry name" value="UNDECAPRENYL-DIPHOSPHATASE"/>
    <property type="match status" value="1"/>
</dbReference>
<reference evidence="18 20" key="1">
    <citation type="submission" date="2015-09" db="EMBL/GenBank/DDBJ databases">
        <title>Bacillus cereus food isolates.</title>
        <authorList>
            <person name="Boekhorst J."/>
        </authorList>
    </citation>
    <scope>NUCLEOTIDE SEQUENCE [LARGE SCALE GENOMIC DNA]</scope>
    <source>
        <strain evidence="18 20">B4088</strain>
    </source>
</reference>
<dbReference type="PANTHER" id="PTHR30622">
    <property type="entry name" value="UNDECAPRENYL-DIPHOSPHATASE"/>
    <property type="match status" value="1"/>
</dbReference>
<evidence type="ECO:0000256" key="4">
    <source>
        <dbReference type="ARBA" id="ARBA00021581"/>
    </source>
</evidence>
<evidence type="ECO:0000256" key="12">
    <source>
        <dbReference type="ARBA" id="ARBA00023251"/>
    </source>
</evidence>
<dbReference type="EMBL" id="MPON01000003">
    <property type="protein sequence ID" value="OKA38537.1"/>
    <property type="molecule type" value="Genomic_DNA"/>
</dbReference>
<feature type="transmembrane region" description="Helical" evidence="17">
    <location>
        <begin position="7"/>
        <end position="25"/>
    </location>
</feature>
<feature type="transmembrane region" description="Helical" evidence="17">
    <location>
        <begin position="189"/>
        <end position="209"/>
    </location>
</feature>
<comment type="function">
    <text evidence="17">Catalyzes the dephosphorylation of undecaprenyl diphosphate (UPP). Confers resistance to bacitracin.</text>
</comment>
<dbReference type="Pfam" id="PF02673">
    <property type="entry name" value="BacA"/>
    <property type="match status" value="1"/>
</dbReference>
<dbReference type="EC" id="3.6.1.27" evidence="3 17"/>
<gene>
    <name evidence="17" type="primary">uppP</name>
    <name evidence="18" type="ORF">B4088_3206</name>
    <name evidence="19" type="ORF">BJR07_14665</name>
</gene>
<evidence type="ECO:0000256" key="10">
    <source>
        <dbReference type="ARBA" id="ARBA00022989"/>
    </source>
</evidence>
<evidence type="ECO:0000313" key="19">
    <source>
        <dbReference type="EMBL" id="OKA38537.1"/>
    </source>
</evidence>
<evidence type="ECO:0000313" key="21">
    <source>
        <dbReference type="Proteomes" id="UP000186535"/>
    </source>
</evidence>
<comment type="catalytic activity">
    <reaction evidence="16 17">
        <text>di-trans,octa-cis-undecaprenyl diphosphate + H2O = di-trans,octa-cis-undecaprenyl phosphate + phosphate + H(+)</text>
        <dbReference type="Rhea" id="RHEA:28094"/>
        <dbReference type="ChEBI" id="CHEBI:15377"/>
        <dbReference type="ChEBI" id="CHEBI:15378"/>
        <dbReference type="ChEBI" id="CHEBI:43474"/>
        <dbReference type="ChEBI" id="CHEBI:58405"/>
        <dbReference type="ChEBI" id="CHEBI:60392"/>
        <dbReference type="EC" id="3.6.1.27"/>
    </reaction>
</comment>
<dbReference type="InterPro" id="IPR003824">
    <property type="entry name" value="UppP"/>
</dbReference>